<comment type="subcellular location">
    <subcellularLocation>
        <location evidence="1">Cell membrane</location>
        <topology evidence="1">Multi-pass membrane protein</topology>
    </subcellularLocation>
</comment>
<evidence type="ECO:0000256" key="3">
    <source>
        <dbReference type="ARBA" id="ARBA00022989"/>
    </source>
</evidence>
<feature type="transmembrane region" description="Helical" evidence="5">
    <location>
        <begin position="21"/>
        <end position="50"/>
    </location>
</feature>
<gene>
    <name evidence="7" type="ORF">MCQ_00244</name>
</gene>
<evidence type="ECO:0000313" key="7">
    <source>
        <dbReference type="EMBL" id="EJF81546.1"/>
    </source>
</evidence>
<keyword evidence="3 5" id="KW-1133">Transmembrane helix</keyword>
<dbReference type="Pfam" id="PF00664">
    <property type="entry name" value="ABC_membrane"/>
    <property type="match status" value="1"/>
</dbReference>
<evidence type="ECO:0000256" key="1">
    <source>
        <dbReference type="ARBA" id="ARBA00004651"/>
    </source>
</evidence>
<dbReference type="GO" id="GO:0005524">
    <property type="term" value="F:ATP binding"/>
    <property type="evidence" value="ECO:0007669"/>
    <property type="project" value="InterPro"/>
</dbReference>
<dbReference type="PROSITE" id="PS50929">
    <property type="entry name" value="ABC_TM1F"/>
    <property type="match status" value="1"/>
</dbReference>
<feature type="domain" description="ABC transmembrane type-1" evidence="6">
    <location>
        <begin position="32"/>
        <end position="136"/>
    </location>
</feature>
<dbReference type="Gene3D" id="1.20.1560.10">
    <property type="entry name" value="ABC transporter type 1, transmembrane domain"/>
    <property type="match status" value="1"/>
</dbReference>
<accession>J0Q8G0</accession>
<evidence type="ECO:0000256" key="5">
    <source>
        <dbReference type="SAM" id="Phobius"/>
    </source>
</evidence>
<keyword evidence="2 5" id="KW-0812">Transmembrane</keyword>
<evidence type="ECO:0000313" key="8">
    <source>
        <dbReference type="Proteomes" id="UP000008947"/>
    </source>
</evidence>
<dbReference type="AlphaFoldDB" id="J0Q8G0"/>
<dbReference type="EMBL" id="AILU01000003">
    <property type="protein sequence ID" value="EJF81546.1"/>
    <property type="molecule type" value="Genomic_DNA"/>
</dbReference>
<keyword evidence="4 5" id="KW-0472">Membrane</keyword>
<dbReference type="eggNOG" id="COG2274">
    <property type="taxonomic scope" value="Bacteria"/>
</dbReference>
<dbReference type="InterPro" id="IPR011527">
    <property type="entry name" value="ABC1_TM_dom"/>
</dbReference>
<dbReference type="InterPro" id="IPR036640">
    <property type="entry name" value="ABC1_TM_sf"/>
</dbReference>
<reference evidence="7 8" key="1">
    <citation type="submission" date="2012-03" db="EMBL/GenBank/DDBJ databases">
        <title>The Genome Sequence of Bartonella washoensis Sb944nv.</title>
        <authorList>
            <consortium name="The Broad Institute Genome Sequencing Platform"/>
            <consortium name="The Broad Institute Genome Sequencing Center for Infectious Disease"/>
            <person name="Feldgarden M."/>
            <person name="Kirby J."/>
            <person name="Kosoy M."/>
            <person name="Birtles R."/>
            <person name="Probert W.S."/>
            <person name="Chiaraviglio L."/>
            <person name="Young S.K."/>
            <person name="Zeng Q."/>
            <person name="Gargeya S."/>
            <person name="Fitzgerald M."/>
            <person name="Haas B."/>
            <person name="Abouelleil A."/>
            <person name="Alvarado L."/>
            <person name="Arachchi H.M."/>
            <person name="Berlin A."/>
            <person name="Chapman S.B."/>
            <person name="Gearin G."/>
            <person name="Goldberg J."/>
            <person name="Griggs A."/>
            <person name="Gujja S."/>
            <person name="Hansen M."/>
            <person name="Heiman D."/>
            <person name="Howarth C."/>
            <person name="Larimer J."/>
            <person name="Lui A."/>
            <person name="MacDonald P.J.P."/>
            <person name="McCowen C."/>
            <person name="Montmayeur A."/>
            <person name="Murphy C."/>
            <person name="Neiman D."/>
            <person name="Pearson M."/>
            <person name="Priest M."/>
            <person name="Roberts A."/>
            <person name="Saif S."/>
            <person name="Shea T."/>
            <person name="Sisk P."/>
            <person name="Stolte C."/>
            <person name="Sykes S."/>
            <person name="Wortman J."/>
            <person name="Nusbaum C."/>
            <person name="Birren B."/>
        </authorList>
    </citation>
    <scope>NUCLEOTIDE SEQUENCE [LARGE SCALE GENOMIC DNA]</scope>
    <source>
        <strain evidence="7 8">Sb944nv</strain>
    </source>
</reference>
<dbReference type="GO" id="GO:0005886">
    <property type="term" value="C:plasma membrane"/>
    <property type="evidence" value="ECO:0007669"/>
    <property type="project" value="UniProtKB-SubCell"/>
</dbReference>
<feature type="transmembrane region" description="Helical" evidence="5">
    <location>
        <begin position="62"/>
        <end position="91"/>
    </location>
</feature>
<evidence type="ECO:0000259" key="6">
    <source>
        <dbReference type="PROSITE" id="PS50929"/>
    </source>
</evidence>
<organism evidence="7 8">
    <name type="scientific">Candidatus Bartonella washoeensis Sb944nv</name>
    <dbReference type="NCBI Taxonomy" id="1094563"/>
    <lineage>
        <taxon>Bacteria</taxon>
        <taxon>Pseudomonadati</taxon>
        <taxon>Pseudomonadota</taxon>
        <taxon>Alphaproteobacteria</taxon>
        <taxon>Hyphomicrobiales</taxon>
        <taxon>Bartonellaceae</taxon>
        <taxon>Bartonella</taxon>
    </lineage>
</organism>
<name>J0Q8G0_9HYPH</name>
<evidence type="ECO:0000256" key="2">
    <source>
        <dbReference type="ARBA" id="ARBA00022692"/>
    </source>
</evidence>
<dbReference type="Proteomes" id="UP000008947">
    <property type="component" value="Unassembled WGS sequence"/>
</dbReference>
<dbReference type="HOGENOM" id="CLU_1648822_0_0_5"/>
<keyword evidence="8" id="KW-1185">Reference proteome</keyword>
<dbReference type="GO" id="GO:0140359">
    <property type="term" value="F:ABC-type transporter activity"/>
    <property type="evidence" value="ECO:0007669"/>
    <property type="project" value="InterPro"/>
</dbReference>
<sequence>MNHSQEKLVSFSWFTRTTKKYIYYVIELCCVAVVLRLLGLVNPFIFQAIIDRILPFQRAESLYAIVVLMIAIMLFSTALSSLSGYLGAYLANRLTLEFVSRIYTHVLSLSLPILRTWQVGELFTRIGEVDTIRVFFNWNHCHNRIEFSLCHYLYCCTLFH</sequence>
<proteinExistence type="predicted"/>
<comment type="caution">
    <text evidence="7">The sequence shown here is derived from an EMBL/GenBank/DDBJ whole genome shotgun (WGS) entry which is preliminary data.</text>
</comment>
<protein>
    <recommendedName>
        <fullName evidence="6">ABC transmembrane type-1 domain-containing protein</fullName>
    </recommendedName>
</protein>
<dbReference type="SUPFAM" id="SSF90123">
    <property type="entry name" value="ABC transporter transmembrane region"/>
    <property type="match status" value="1"/>
</dbReference>
<evidence type="ECO:0000256" key="4">
    <source>
        <dbReference type="ARBA" id="ARBA00023136"/>
    </source>
</evidence>